<dbReference type="EMBL" id="CP007128">
    <property type="protein sequence ID" value="AHG87919.1"/>
    <property type="molecule type" value="Genomic_DNA"/>
</dbReference>
<dbReference type="SUPFAM" id="SSF46785">
    <property type="entry name" value="Winged helix' DNA-binding domain"/>
    <property type="match status" value="1"/>
</dbReference>
<dbReference type="PANTHER" id="PTHR18964:SF149">
    <property type="entry name" value="BIFUNCTIONAL UDP-N-ACETYLGLUCOSAMINE 2-EPIMERASE_N-ACETYLMANNOSAMINE KINASE"/>
    <property type="match status" value="1"/>
</dbReference>
<dbReference type="KEGG" id="gba:J421_0382"/>
<evidence type="ECO:0000313" key="2">
    <source>
        <dbReference type="EMBL" id="AHG87919.1"/>
    </source>
</evidence>
<dbReference type="InParanoid" id="W0R9Y1"/>
<dbReference type="InterPro" id="IPR036390">
    <property type="entry name" value="WH_DNA-bd_sf"/>
</dbReference>
<dbReference type="FunCoup" id="W0R9Y1">
    <property type="interactions" value="62"/>
</dbReference>
<comment type="similarity">
    <text evidence="1">Belongs to the ROK (NagC/XylR) family.</text>
</comment>
<dbReference type="HOGENOM" id="CLU_036604_13_3_0"/>
<evidence type="ECO:0000313" key="3">
    <source>
        <dbReference type="Proteomes" id="UP000019151"/>
    </source>
</evidence>
<dbReference type="STRING" id="861299.J421_0382"/>
<sequence>MRKIDTRRFVRATRSTPREINRQILLNLVREHQPISRADLARRMAIGRGMVTALVDELLDEESIYEGATVDAPRGRKPKMLYVRTRDRLVVGVDVRFSRTYLMLGDFGGTPVATESFDTLVEPTALVEALVTRIRRLLREHGAVGRCEGIGLVVPGMVDQRTGRVLNSPQLGWRDVDVRDAIAAGTGLPVFIENAPIACALAHMWLGQHGVEPTSDFAYVTVSDGVGVGVVVNGQVVRGQGNTAGEFGHIPIALDGPTCLCGSQGCLEAYTSNLATLKRYLGRDLSPAQTRDLLRSSGLTVNDVLARARAGEARAGAALDETAHFLGVGLATVINALNPAQIIVGGELTAAWDRIAPIVHAEVAKRALTLAASATPIIPEAAGVSPRLRGATALVTAPVFAAPQVA</sequence>
<dbReference type="InterPro" id="IPR000600">
    <property type="entry name" value="ROK"/>
</dbReference>
<dbReference type="SUPFAM" id="SSF53067">
    <property type="entry name" value="Actin-like ATPase domain"/>
    <property type="match status" value="1"/>
</dbReference>
<dbReference type="OrthoDB" id="9796533at2"/>
<evidence type="ECO:0000256" key="1">
    <source>
        <dbReference type="ARBA" id="ARBA00006479"/>
    </source>
</evidence>
<accession>W0R9Y1</accession>
<dbReference type="PROSITE" id="PS01125">
    <property type="entry name" value="ROK"/>
    <property type="match status" value="1"/>
</dbReference>
<dbReference type="InterPro" id="IPR036388">
    <property type="entry name" value="WH-like_DNA-bd_sf"/>
</dbReference>
<dbReference type="InterPro" id="IPR049874">
    <property type="entry name" value="ROK_cs"/>
</dbReference>
<gene>
    <name evidence="2" type="ORF">J421_0382</name>
</gene>
<reference evidence="2 3" key="1">
    <citation type="journal article" date="2014" name="Genome Announc.">
        <title>Genome Sequence and Methylome of Soil Bacterium Gemmatirosa kalamazoonensis KBS708T, a Member of the Rarely Cultivated Gemmatimonadetes Phylum.</title>
        <authorList>
            <person name="Debruyn J.M."/>
            <person name="Radosevich M."/>
            <person name="Wommack K.E."/>
            <person name="Polson S.W."/>
            <person name="Hauser L.J."/>
            <person name="Fawaz M.N."/>
            <person name="Korlach J."/>
            <person name="Tsai Y.C."/>
        </authorList>
    </citation>
    <scope>NUCLEOTIDE SEQUENCE [LARGE SCALE GENOMIC DNA]</scope>
    <source>
        <strain evidence="2 3">KBS708</strain>
    </source>
</reference>
<name>W0R9Y1_9BACT</name>
<dbReference type="eggNOG" id="COG1940">
    <property type="taxonomic scope" value="Bacteria"/>
</dbReference>
<proteinExistence type="inferred from homology"/>
<dbReference type="AlphaFoldDB" id="W0R9Y1"/>
<dbReference type="InterPro" id="IPR043129">
    <property type="entry name" value="ATPase_NBD"/>
</dbReference>
<keyword evidence="3" id="KW-1185">Reference proteome</keyword>
<protein>
    <submittedName>
        <fullName evidence="2">ROK family protein</fullName>
    </submittedName>
</protein>
<dbReference type="RefSeq" id="WP_025409471.1">
    <property type="nucleotide sequence ID" value="NZ_CP007128.1"/>
</dbReference>
<dbReference type="Pfam" id="PF00480">
    <property type="entry name" value="ROK"/>
    <property type="match status" value="1"/>
</dbReference>
<dbReference type="Proteomes" id="UP000019151">
    <property type="component" value="Chromosome"/>
</dbReference>
<organism evidence="2 3">
    <name type="scientific">Gemmatirosa kalamazoonensis</name>
    <dbReference type="NCBI Taxonomy" id="861299"/>
    <lineage>
        <taxon>Bacteria</taxon>
        <taxon>Pseudomonadati</taxon>
        <taxon>Gemmatimonadota</taxon>
        <taxon>Gemmatimonadia</taxon>
        <taxon>Gemmatimonadales</taxon>
        <taxon>Gemmatimonadaceae</taxon>
        <taxon>Gemmatirosa</taxon>
    </lineage>
</organism>
<dbReference type="Gene3D" id="3.30.420.40">
    <property type="match status" value="2"/>
</dbReference>
<dbReference type="Gene3D" id="1.10.10.10">
    <property type="entry name" value="Winged helix-like DNA-binding domain superfamily/Winged helix DNA-binding domain"/>
    <property type="match status" value="1"/>
</dbReference>
<dbReference type="PANTHER" id="PTHR18964">
    <property type="entry name" value="ROK (REPRESSOR, ORF, KINASE) FAMILY"/>
    <property type="match status" value="1"/>
</dbReference>